<keyword evidence="4" id="KW-0732">Signal</keyword>
<gene>
    <name evidence="6" type="ORF">CcCBS67573_g05305</name>
</gene>
<dbReference type="InterPro" id="IPR000726">
    <property type="entry name" value="Glyco_hydro_19_cat"/>
</dbReference>
<proteinExistence type="predicted"/>
<evidence type="ECO:0000256" key="3">
    <source>
        <dbReference type="SAM" id="MobiDB-lite"/>
    </source>
</evidence>
<organism evidence="6 7">
    <name type="scientific">Chytriomyces confervae</name>
    <dbReference type="NCBI Taxonomy" id="246404"/>
    <lineage>
        <taxon>Eukaryota</taxon>
        <taxon>Fungi</taxon>
        <taxon>Fungi incertae sedis</taxon>
        <taxon>Chytridiomycota</taxon>
        <taxon>Chytridiomycota incertae sedis</taxon>
        <taxon>Chytridiomycetes</taxon>
        <taxon>Chytridiales</taxon>
        <taxon>Chytriomycetaceae</taxon>
        <taxon>Chytriomyces</taxon>
    </lineage>
</organism>
<name>A0A507FCG7_9FUNG</name>
<dbReference type="PROSITE" id="PS51257">
    <property type="entry name" value="PROKAR_LIPOPROTEIN"/>
    <property type="match status" value="1"/>
</dbReference>
<dbReference type="InterPro" id="IPR023346">
    <property type="entry name" value="Lysozyme-like_dom_sf"/>
</dbReference>
<dbReference type="Gene3D" id="2.10.10.20">
    <property type="entry name" value="Carbohydrate-binding module superfamily 5/12"/>
    <property type="match status" value="1"/>
</dbReference>
<feature type="chain" id="PRO_5021236747" evidence="4">
    <location>
        <begin position="17"/>
        <end position="567"/>
    </location>
</feature>
<dbReference type="GO" id="GO:0005576">
    <property type="term" value="C:extracellular region"/>
    <property type="evidence" value="ECO:0007669"/>
    <property type="project" value="InterPro"/>
</dbReference>
<comment type="caution">
    <text evidence="6">The sequence shown here is derived from an EMBL/GenBank/DDBJ whole genome shotgun (WGS) entry which is preliminary data.</text>
</comment>
<feature type="signal peptide" evidence="4">
    <location>
        <begin position="1"/>
        <end position="16"/>
    </location>
</feature>
<dbReference type="Gene3D" id="1.10.530.10">
    <property type="match status" value="1"/>
</dbReference>
<evidence type="ECO:0000256" key="4">
    <source>
        <dbReference type="SAM" id="SignalP"/>
    </source>
</evidence>
<reference evidence="6 7" key="1">
    <citation type="journal article" date="2019" name="Sci. Rep.">
        <title>Comparative genomics of chytrid fungi reveal insights into the obligate biotrophic and pathogenic lifestyle of Synchytrium endobioticum.</title>
        <authorList>
            <person name="van de Vossenberg B.T.L.H."/>
            <person name="Warris S."/>
            <person name="Nguyen H.D.T."/>
            <person name="van Gent-Pelzer M.P.E."/>
            <person name="Joly D.L."/>
            <person name="van de Geest H.C."/>
            <person name="Bonants P.J.M."/>
            <person name="Smith D.S."/>
            <person name="Levesque C.A."/>
            <person name="van der Lee T.A.J."/>
        </authorList>
    </citation>
    <scope>NUCLEOTIDE SEQUENCE [LARGE SCALE GENOMIC DNA]</scope>
    <source>
        <strain evidence="6 7">CBS 675.73</strain>
    </source>
</reference>
<dbReference type="GO" id="GO:0006952">
    <property type="term" value="P:defense response"/>
    <property type="evidence" value="ECO:0007669"/>
    <property type="project" value="UniProtKB-KW"/>
</dbReference>
<dbReference type="PANTHER" id="PTHR22595">
    <property type="entry name" value="CHITINASE-RELATED"/>
    <property type="match status" value="1"/>
</dbReference>
<dbReference type="GO" id="GO:0006032">
    <property type="term" value="P:chitin catabolic process"/>
    <property type="evidence" value="ECO:0007669"/>
    <property type="project" value="InterPro"/>
</dbReference>
<sequence length="567" mass="60377">MKLVAVIALQTAAVLAACPYGSYQCDASQKYLQLCSYDSTSQLSWTNINTCADGTVCSLAVYGCVAAPTSLAPSSSKPPSPTTSAVNSSKLTSSSVPQTSSAIKTSATSATTSPAKPSSSSAAPTSTTSSSGLPGCASPWSSSQSYPSGSTVSLNKINYSAKWYENAGASPAVNADGGWVNQGPCDPSGPTPSGGDGGKPPIATNLAQAREYAASLSKDPTLQMLKNQARTNLNVDGVSPGNPANPANVKRVEAIVTRAKWDYYFSFADPVYTYANFLKSVAFFPGFCDTYPGKDSDAICKKLLATMFAHFAQETGAHDGRNPIPEWRQSLAYVRELSCTENNTISGCYYNNDCGNPAFNKVFPCGKGPNNGYLSYFGRGAHQLSYSFNYGPFSLVMFNGDPTVLLNNPSLVADTWLNMASAIFFFIYPQPPKPSMLGVIDGTWVPSAADIAAGRTNDFPSTIQIINGECAGSSTSNAAQNRINYYKAFMQDMGLSTSTDNLKCAGMGRFDSSSSSGSYKMYWTGSYLNQNECQLVSYQTNFNALMDGLSYNEYVKCVEFTFNIKLQ</sequence>
<dbReference type="Pfam" id="PF00182">
    <property type="entry name" value="Glyco_hydro_19"/>
    <property type="match status" value="1"/>
</dbReference>
<feature type="compositionally biased region" description="Low complexity" evidence="3">
    <location>
        <begin position="99"/>
        <end position="131"/>
    </location>
</feature>
<feature type="region of interest" description="Disordered" evidence="3">
    <location>
        <begin position="71"/>
        <end position="148"/>
    </location>
</feature>
<feature type="compositionally biased region" description="Polar residues" evidence="3">
    <location>
        <begin position="86"/>
        <end position="98"/>
    </location>
</feature>
<evidence type="ECO:0000259" key="5">
    <source>
        <dbReference type="Pfam" id="PF00182"/>
    </source>
</evidence>
<keyword evidence="1" id="KW-0611">Plant defense</keyword>
<dbReference type="GO" id="GO:0016998">
    <property type="term" value="P:cell wall macromolecule catabolic process"/>
    <property type="evidence" value="ECO:0007669"/>
    <property type="project" value="InterPro"/>
</dbReference>
<dbReference type="SUPFAM" id="SSF51055">
    <property type="entry name" value="Carbohydrate binding domain"/>
    <property type="match status" value="1"/>
</dbReference>
<evidence type="ECO:0000256" key="2">
    <source>
        <dbReference type="ARBA" id="ARBA00023157"/>
    </source>
</evidence>
<dbReference type="GO" id="GO:0030246">
    <property type="term" value="F:carbohydrate binding"/>
    <property type="evidence" value="ECO:0007669"/>
    <property type="project" value="InterPro"/>
</dbReference>
<protein>
    <submittedName>
        <fullName evidence="6">Chitinase</fullName>
    </submittedName>
</protein>
<keyword evidence="7" id="KW-1185">Reference proteome</keyword>
<feature type="region of interest" description="Disordered" evidence="3">
    <location>
        <begin position="178"/>
        <end position="203"/>
    </location>
</feature>
<dbReference type="GO" id="GO:0005975">
    <property type="term" value="P:carbohydrate metabolic process"/>
    <property type="evidence" value="ECO:0007669"/>
    <property type="project" value="InterPro"/>
</dbReference>
<keyword evidence="2" id="KW-1015">Disulfide bond</keyword>
<evidence type="ECO:0000313" key="6">
    <source>
        <dbReference type="EMBL" id="TPX73435.1"/>
    </source>
</evidence>
<accession>A0A507FCG7</accession>
<dbReference type="Proteomes" id="UP000320333">
    <property type="component" value="Unassembled WGS sequence"/>
</dbReference>
<dbReference type="PANTHER" id="PTHR22595:SF79">
    <property type="entry name" value="CHITINASE 12"/>
    <property type="match status" value="1"/>
</dbReference>
<dbReference type="AlphaFoldDB" id="A0A507FCG7"/>
<feature type="domain" description="Glycoside hydrolase family 19 catalytic" evidence="5">
    <location>
        <begin position="269"/>
        <end position="504"/>
    </location>
</feature>
<feature type="compositionally biased region" description="Low complexity" evidence="3">
    <location>
        <begin position="138"/>
        <end position="148"/>
    </location>
</feature>
<dbReference type="Gene3D" id="3.30.20.10">
    <property type="entry name" value="Endochitinase, domain 2"/>
    <property type="match status" value="1"/>
</dbReference>
<dbReference type="CDD" id="cd00325">
    <property type="entry name" value="chitinase_GH19"/>
    <property type="match status" value="1"/>
</dbReference>
<evidence type="ECO:0000313" key="7">
    <source>
        <dbReference type="Proteomes" id="UP000320333"/>
    </source>
</evidence>
<dbReference type="OrthoDB" id="76388at2759"/>
<dbReference type="GO" id="GO:0004568">
    <property type="term" value="F:chitinase activity"/>
    <property type="evidence" value="ECO:0007669"/>
    <property type="project" value="InterPro"/>
</dbReference>
<dbReference type="InterPro" id="IPR036573">
    <property type="entry name" value="CBM_sf_5/12"/>
</dbReference>
<dbReference type="EMBL" id="QEAP01000186">
    <property type="protein sequence ID" value="TPX73435.1"/>
    <property type="molecule type" value="Genomic_DNA"/>
</dbReference>
<dbReference type="SUPFAM" id="SSF53955">
    <property type="entry name" value="Lysozyme-like"/>
    <property type="match status" value="1"/>
</dbReference>
<evidence type="ECO:0000256" key="1">
    <source>
        <dbReference type="ARBA" id="ARBA00022821"/>
    </source>
</evidence>